<dbReference type="EMBL" id="BAAAZP010000049">
    <property type="protein sequence ID" value="GAA3662060.1"/>
    <property type="molecule type" value="Genomic_DNA"/>
</dbReference>
<dbReference type="Pfam" id="PF14029">
    <property type="entry name" value="DUF4244"/>
    <property type="match status" value="1"/>
</dbReference>
<feature type="compositionally biased region" description="Low complexity" evidence="1">
    <location>
        <begin position="45"/>
        <end position="81"/>
    </location>
</feature>
<feature type="compositionally biased region" description="Basic and acidic residues" evidence="1">
    <location>
        <begin position="9"/>
        <end position="19"/>
    </location>
</feature>
<evidence type="ECO:0000313" key="3">
    <source>
        <dbReference type="Proteomes" id="UP001500902"/>
    </source>
</evidence>
<evidence type="ECO:0000313" key="2">
    <source>
        <dbReference type="EMBL" id="GAA3662060.1"/>
    </source>
</evidence>
<dbReference type="Proteomes" id="UP001500902">
    <property type="component" value="Unassembled WGS sequence"/>
</dbReference>
<protein>
    <recommendedName>
        <fullName evidence="4">DUF4244 domain-containing protein</fullName>
    </recommendedName>
</protein>
<feature type="region of interest" description="Disordered" evidence="1">
    <location>
        <begin position="1"/>
        <end position="91"/>
    </location>
</feature>
<comment type="caution">
    <text evidence="2">The sequence shown here is derived from an EMBL/GenBank/DDBJ whole genome shotgun (WGS) entry which is preliminary data.</text>
</comment>
<evidence type="ECO:0008006" key="4">
    <source>
        <dbReference type="Google" id="ProtNLM"/>
    </source>
</evidence>
<accession>A0ABP7BKJ0</accession>
<name>A0ABP7BKJ0_9ACTN</name>
<reference evidence="3" key="1">
    <citation type="journal article" date="2019" name="Int. J. Syst. Evol. Microbiol.">
        <title>The Global Catalogue of Microorganisms (GCM) 10K type strain sequencing project: providing services to taxonomists for standard genome sequencing and annotation.</title>
        <authorList>
            <consortium name="The Broad Institute Genomics Platform"/>
            <consortium name="The Broad Institute Genome Sequencing Center for Infectious Disease"/>
            <person name="Wu L."/>
            <person name="Ma J."/>
        </authorList>
    </citation>
    <scope>NUCLEOTIDE SEQUENCE [LARGE SCALE GENOMIC DNA]</scope>
    <source>
        <strain evidence="3">JCM 16904</strain>
    </source>
</reference>
<sequence>MPSPAITPDDIKAAPDHSHAIPSPRHSHPQITRSPTTPIAAKPMTTASTPPSPVLSTPAPATPSTTSTGRSTSTPTLSPTPKRQKQQIRNPWLRADKWLHYAAVNKERGMSTAEYAVGTIAACAFAALLFKVVSSPEVQEMLTSLINRALNTTKE</sequence>
<organism evidence="2 3">
    <name type="scientific">Nonomuraea antimicrobica</name>
    <dbReference type="NCBI Taxonomy" id="561173"/>
    <lineage>
        <taxon>Bacteria</taxon>
        <taxon>Bacillati</taxon>
        <taxon>Actinomycetota</taxon>
        <taxon>Actinomycetes</taxon>
        <taxon>Streptosporangiales</taxon>
        <taxon>Streptosporangiaceae</taxon>
        <taxon>Nonomuraea</taxon>
    </lineage>
</organism>
<keyword evidence="3" id="KW-1185">Reference proteome</keyword>
<dbReference type="InterPro" id="IPR025338">
    <property type="entry name" value="DUF4244"/>
</dbReference>
<proteinExistence type="predicted"/>
<evidence type="ECO:0000256" key="1">
    <source>
        <dbReference type="SAM" id="MobiDB-lite"/>
    </source>
</evidence>
<gene>
    <name evidence="2" type="ORF">GCM10022224_027190</name>
</gene>